<feature type="compositionally biased region" description="Basic residues" evidence="1">
    <location>
        <begin position="190"/>
        <end position="200"/>
    </location>
</feature>
<feature type="domain" description="HTH cro/C1-type" evidence="2">
    <location>
        <begin position="7"/>
        <end position="42"/>
    </location>
</feature>
<dbReference type="Gene3D" id="1.10.260.40">
    <property type="entry name" value="lambda repressor-like DNA-binding domains"/>
    <property type="match status" value="1"/>
</dbReference>
<dbReference type="InterPro" id="IPR001387">
    <property type="entry name" value="Cro/C1-type_HTH"/>
</dbReference>
<dbReference type="Pfam" id="PF01381">
    <property type="entry name" value="HTH_3"/>
    <property type="match status" value="1"/>
</dbReference>
<dbReference type="AlphaFoldDB" id="A0A1H2KPJ7"/>
<evidence type="ECO:0000313" key="4">
    <source>
        <dbReference type="Proteomes" id="UP000183180"/>
    </source>
</evidence>
<accession>A0A1H2KPJ7</accession>
<dbReference type="Proteomes" id="UP000183180">
    <property type="component" value="Unassembled WGS sequence"/>
</dbReference>
<dbReference type="STRING" id="158898.SAMN04488548_1343516"/>
<dbReference type="InterPro" id="IPR010982">
    <property type="entry name" value="Lambda_DNA-bd_dom_sf"/>
</dbReference>
<name>A0A1H2KPJ7_9ACTN</name>
<evidence type="ECO:0000256" key="1">
    <source>
        <dbReference type="SAM" id="MobiDB-lite"/>
    </source>
</evidence>
<protein>
    <submittedName>
        <fullName evidence="3">Helix-turn-helix</fullName>
    </submittedName>
</protein>
<dbReference type="PROSITE" id="PS50943">
    <property type="entry name" value="HTH_CROC1"/>
    <property type="match status" value="1"/>
</dbReference>
<dbReference type="GO" id="GO:0003677">
    <property type="term" value="F:DNA binding"/>
    <property type="evidence" value="ECO:0007669"/>
    <property type="project" value="InterPro"/>
</dbReference>
<feature type="region of interest" description="Disordered" evidence="1">
    <location>
        <begin position="150"/>
        <end position="200"/>
    </location>
</feature>
<reference evidence="3 4" key="1">
    <citation type="submission" date="2016-10" db="EMBL/GenBank/DDBJ databases">
        <authorList>
            <person name="de Groot N.N."/>
        </authorList>
    </citation>
    <scope>NUCLEOTIDE SEQUENCE [LARGE SCALE GENOMIC DNA]</scope>
    <source>
        <strain evidence="3 4">DSM 44215</strain>
    </source>
</reference>
<gene>
    <name evidence="3" type="ORF">SAMN04488548_1343516</name>
</gene>
<evidence type="ECO:0000313" key="3">
    <source>
        <dbReference type="EMBL" id="SDU70607.1"/>
    </source>
</evidence>
<dbReference type="EMBL" id="FNLM01000034">
    <property type="protein sequence ID" value="SDU70607.1"/>
    <property type="molecule type" value="Genomic_DNA"/>
</dbReference>
<evidence type="ECO:0000259" key="2">
    <source>
        <dbReference type="PROSITE" id="PS50943"/>
    </source>
</evidence>
<organism evidence="3 4">
    <name type="scientific">Gordonia westfalica</name>
    <dbReference type="NCBI Taxonomy" id="158898"/>
    <lineage>
        <taxon>Bacteria</taxon>
        <taxon>Bacillati</taxon>
        <taxon>Actinomycetota</taxon>
        <taxon>Actinomycetes</taxon>
        <taxon>Mycobacteriales</taxon>
        <taxon>Gordoniaceae</taxon>
        <taxon>Gordonia</taxon>
    </lineage>
</organism>
<sequence length="200" mass="21696">MREAGVNWSQGTLSRVENGDRPLRFSEADALAAALDTTPDLVGIHTEGIASTLLERLGDEANGLDELISEYEAERQQWVDAHEVVASIQALAEGADLPNVSIAGLGLSDGDASDPFRPNAVALLTKVRMFEVVELLRYAGATDDDLAGITPPAFANSPKARGQNADEEWLRESVSPLLQRLRADRLPPDRKRRRKGSNRG</sequence>
<proteinExistence type="predicted"/>